<dbReference type="Proteomes" id="UP000268696">
    <property type="component" value="Chromosome"/>
</dbReference>
<evidence type="ECO:0008006" key="3">
    <source>
        <dbReference type="Google" id="ProtNLM"/>
    </source>
</evidence>
<organism evidence="1 2">
    <name type="scientific">Pseudomonas synxantha</name>
    <dbReference type="NCBI Taxonomy" id="47883"/>
    <lineage>
        <taxon>Bacteria</taxon>
        <taxon>Pseudomonadati</taxon>
        <taxon>Pseudomonadota</taxon>
        <taxon>Gammaproteobacteria</taxon>
        <taxon>Pseudomonadales</taxon>
        <taxon>Pseudomonadaceae</taxon>
        <taxon>Pseudomonas</taxon>
    </lineage>
</organism>
<evidence type="ECO:0000313" key="2">
    <source>
        <dbReference type="Proteomes" id="UP000268696"/>
    </source>
</evidence>
<gene>
    <name evidence="1" type="ORF">C4K03_1258</name>
</gene>
<reference evidence="1 2" key="1">
    <citation type="submission" date="2018-03" db="EMBL/GenBank/DDBJ databases">
        <title>Diversity of phytobeneficial traits revealed by whole-genome analysis of worldwide-isolated phenazine-producing Pseudomonas spp.</title>
        <authorList>
            <person name="Biessy A."/>
            <person name="Novinscak A."/>
            <person name="Blom J."/>
            <person name="Leger G."/>
            <person name="Thomashow L.S."/>
            <person name="Cazorla F.M."/>
            <person name="Josic D."/>
            <person name="Filion M."/>
        </authorList>
    </citation>
    <scope>NUCLEOTIDE SEQUENCE [LARGE SCALE GENOMIC DNA]</scope>
    <source>
        <strain evidence="1 2">30B</strain>
    </source>
</reference>
<dbReference type="AlphaFoldDB" id="A0A3G7U4C8"/>
<name>A0A3G7U4C8_9PSED</name>
<protein>
    <recommendedName>
        <fullName evidence="3">Phage protein</fullName>
    </recommendedName>
</protein>
<accession>A0A3G7U4C8</accession>
<sequence length="118" mass="13234">MANRKQQVIDDPTALVVDKVLEKRLAELIGTTAKALEHKRLAGIIPYGVWLKERGRIMYSLERYNEWSENQWVSRMASRSEGTASGSVLLGTVSVEANRLPISRPRKGSQRQAVCVLV</sequence>
<dbReference type="EMBL" id="CP027754">
    <property type="protein sequence ID" value="AZE53429.1"/>
    <property type="molecule type" value="Genomic_DNA"/>
</dbReference>
<proteinExistence type="predicted"/>
<evidence type="ECO:0000313" key="1">
    <source>
        <dbReference type="EMBL" id="AZE53429.1"/>
    </source>
</evidence>